<reference evidence="2" key="1">
    <citation type="journal article" date="2021" name="Open Biol.">
        <title>Shared evolutionary footprints suggest mitochondrial oxidative damage underlies multiple complex I losses in fungi.</title>
        <authorList>
            <person name="Schikora-Tamarit M.A."/>
            <person name="Marcet-Houben M."/>
            <person name="Nosek J."/>
            <person name="Gabaldon T."/>
        </authorList>
    </citation>
    <scope>NUCLEOTIDE SEQUENCE</scope>
    <source>
        <strain evidence="2">CBS2887</strain>
    </source>
</reference>
<feature type="compositionally biased region" description="Polar residues" evidence="1">
    <location>
        <begin position="63"/>
        <end position="74"/>
    </location>
</feature>
<feature type="region of interest" description="Disordered" evidence="1">
    <location>
        <begin position="53"/>
        <end position="81"/>
    </location>
</feature>
<dbReference type="Proteomes" id="UP000774326">
    <property type="component" value="Unassembled WGS sequence"/>
</dbReference>
<name>A0A9P8Q9X6_WICPI</name>
<gene>
    <name evidence="2" type="ORF">WICPIJ_003446</name>
</gene>
<dbReference type="AlphaFoldDB" id="A0A9P8Q9X6"/>
<organism evidence="2 3">
    <name type="scientific">Wickerhamomyces pijperi</name>
    <name type="common">Yeast</name>
    <name type="synonym">Pichia pijperi</name>
    <dbReference type="NCBI Taxonomy" id="599730"/>
    <lineage>
        <taxon>Eukaryota</taxon>
        <taxon>Fungi</taxon>
        <taxon>Dikarya</taxon>
        <taxon>Ascomycota</taxon>
        <taxon>Saccharomycotina</taxon>
        <taxon>Saccharomycetes</taxon>
        <taxon>Phaffomycetales</taxon>
        <taxon>Wickerhamomycetaceae</taxon>
        <taxon>Wickerhamomyces</taxon>
    </lineage>
</organism>
<accession>A0A9P8Q9X6</accession>
<keyword evidence="3" id="KW-1185">Reference proteome</keyword>
<sequence length="92" mass="9542">MGEVVFCGLEALRRLRDLRLSPLPLLFNDFGPVGNDGAASNLDFGPVGNTNGNFGPLEDGLSDNGTDSATGDESLTNERGAFGNACGSCFDD</sequence>
<proteinExistence type="predicted"/>
<reference evidence="2" key="2">
    <citation type="submission" date="2021-01" db="EMBL/GenBank/DDBJ databases">
        <authorList>
            <person name="Schikora-Tamarit M.A."/>
        </authorList>
    </citation>
    <scope>NUCLEOTIDE SEQUENCE</scope>
    <source>
        <strain evidence="2">CBS2887</strain>
    </source>
</reference>
<comment type="caution">
    <text evidence="2">The sequence shown here is derived from an EMBL/GenBank/DDBJ whole genome shotgun (WGS) entry which is preliminary data.</text>
</comment>
<evidence type="ECO:0000313" key="3">
    <source>
        <dbReference type="Proteomes" id="UP000774326"/>
    </source>
</evidence>
<protein>
    <submittedName>
        <fullName evidence="2">Uncharacterized protein</fullName>
    </submittedName>
</protein>
<evidence type="ECO:0000256" key="1">
    <source>
        <dbReference type="SAM" id="MobiDB-lite"/>
    </source>
</evidence>
<dbReference type="EMBL" id="JAEUBG010001898">
    <property type="protein sequence ID" value="KAH3685584.1"/>
    <property type="molecule type" value="Genomic_DNA"/>
</dbReference>
<evidence type="ECO:0000313" key="2">
    <source>
        <dbReference type="EMBL" id="KAH3685584.1"/>
    </source>
</evidence>